<keyword evidence="1" id="KW-0472">Membrane</keyword>
<feature type="transmembrane region" description="Helical" evidence="1">
    <location>
        <begin position="34"/>
        <end position="55"/>
    </location>
</feature>
<reference evidence="3 4" key="1">
    <citation type="submission" date="2017-04" db="EMBL/GenBank/DDBJ databases">
        <authorList>
            <person name="Afonso C.L."/>
            <person name="Miller P.J."/>
            <person name="Scott M.A."/>
            <person name="Spackman E."/>
            <person name="Goraichik I."/>
            <person name="Dimitrov K.M."/>
            <person name="Suarez D.L."/>
            <person name="Swayne D.E."/>
        </authorList>
    </citation>
    <scope>NUCLEOTIDE SEQUENCE [LARGE SCALE GENOMIC DNA]</scope>
    <source>
        <strain evidence="3 4">B5P</strain>
    </source>
</reference>
<evidence type="ECO:0000313" key="3">
    <source>
        <dbReference type="EMBL" id="SMH29507.1"/>
    </source>
</evidence>
<protein>
    <submittedName>
        <fullName evidence="3">Tripartite tricarboxylate transporter TctB family protein</fullName>
    </submittedName>
</protein>
<feature type="transmembrane region" description="Helical" evidence="1">
    <location>
        <begin position="67"/>
        <end position="99"/>
    </location>
</feature>
<evidence type="ECO:0000313" key="4">
    <source>
        <dbReference type="Proteomes" id="UP000193083"/>
    </source>
</evidence>
<sequence length="139" mass="14345">MAGAITLIIAATAAMIYAVLHYSIWTFGMPGSGLMPSIAAAIVIVACLWAAVAETAQENLSFGLRPLAYCVGLVAILPLSLLVGLLPGLAIVAAVILRFVEGMSIPRSALIAAGTAFGSWLLFERTLMVPLPHGLLGSI</sequence>
<keyword evidence="4" id="KW-1185">Reference proteome</keyword>
<keyword evidence="1" id="KW-0812">Transmembrane</keyword>
<gene>
    <name evidence="3" type="ORF">SAMN02982922_0901</name>
</gene>
<name>A0A1X7MX81_9HYPH</name>
<dbReference type="EMBL" id="FXBL01000004">
    <property type="protein sequence ID" value="SMH29507.1"/>
    <property type="molecule type" value="Genomic_DNA"/>
</dbReference>
<evidence type="ECO:0000256" key="1">
    <source>
        <dbReference type="SAM" id="Phobius"/>
    </source>
</evidence>
<feature type="domain" description="DUF1468" evidence="2">
    <location>
        <begin position="2"/>
        <end position="132"/>
    </location>
</feature>
<organism evidence="3 4">
    <name type="scientific">Mesorhizobium australicum</name>
    <dbReference type="NCBI Taxonomy" id="536018"/>
    <lineage>
        <taxon>Bacteria</taxon>
        <taxon>Pseudomonadati</taxon>
        <taxon>Pseudomonadota</taxon>
        <taxon>Alphaproteobacteria</taxon>
        <taxon>Hyphomicrobiales</taxon>
        <taxon>Phyllobacteriaceae</taxon>
        <taxon>Mesorhizobium</taxon>
    </lineage>
</organism>
<proteinExistence type="predicted"/>
<dbReference type="InterPro" id="IPR009936">
    <property type="entry name" value="DUF1468"/>
</dbReference>
<feature type="transmembrane region" description="Helical" evidence="1">
    <location>
        <begin position="105"/>
        <end position="123"/>
    </location>
</feature>
<evidence type="ECO:0000259" key="2">
    <source>
        <dbReference type="Pfam" id="PF07331"/>
    </source>
</evidence>
<dbReference type="Pfam" id="PF07331">
    <property type="entry name" value="TctB"/>
    <property type="match status" value="1"/>
</dbReference>
<accession>A0A1X7MX81</accession>
<keyword evidence="1" id="KW-1133">Transmembrane helix</keyword>
<dbReference type="AlphaFoldDB" id="A0A1X7MX81"/>
<dbReference type="Proteomes" id="UP000193083">
    <property type="component" value="Unassembled WGS sequence"/>
</dbReference>
<dbReference type="RefSeq" id="WP_085463053.1">
    <property type="nucleotide sequence ID" value="NZ_FXBL01000004.1"/>
</dbReference>
<dbReference type="OrthoDB" id="8304982at2"/>